<feature type="compositionally biased region" description="Low complexity" evidence="10">
    <location>
        <begin position="82"/>
        <end position="97"/>
    </location>
</feature>
<comment type="similarity">
    <text evidence="8">Belongs to the bZIP family. ABI5 subfamily.</text>
</comment>
<keyword evidence="5" id="KW-0238">DNA-binding</keyword>
<evidence type="ECO:0000256" key="2">
    <source>
        <dbReference type="ARBA" id="ARBA00022553"/>
    </source>
</evidence>
<dbReference type="InterPro" id="IPR046347">
    <property type="entry name" value="bZIP_sf"/>
</dbReference>
<dbReference type="CDD" id="cd14707">
    <property type="entry name" value="bZIP_plant_BZIP46"/>
    <property type="match status" value="1"/>
</dbReference>
<evidence type="ECO:0000256" key="6">
    <source>
        <dbReference type="ARBA" id="ARBA00023163"/>
    </source>
</evidence>
<dbReference type="SUPFAM" id="SSF57959">
    <property type="entry name" value="Leucine zipper domain"/>
    <property type="match status" value="1"/>
</dbReference>
<name>A0A2N9GZZ2_FAGSY</name>
<evidence type="ECO:0000256" key="1">
    <source>
        <dbReference type="ARBA" id="ARBA00004123"/>
    </source>
</evidence>
<dbReference type="GO" id="GO:0045893">
    <property type="term" value="P:positive regulation of DNA-templated transcription"/>
    <property type="evidence" value="ECO:0007669"/>
    <property type="project" value="InterPro"/>
</dbReference>
<dbReference type="GO" id="GO:0043565">
    <property type="term" value="F:sequence-specific DNA binding"/>
    <property type="evidence" value="ECO:0007669"/>
    <property type="project" value="UniProtKB-ARBA"/>
</dbReference>
<accession>A0A2N9GZZ2</accession>
<evidence type="ECO:0000256" key="5">
    <source>
        <dbReference type="ARBA" id="ARBA00023125"/>
    </source>
</evidence>
<feature type="region of interest" description="Disordered" evidence="10">
    <location>
        <begin position="82"/>
        <end position="101"/>
    </location>
</feature>
<dbReference type="GO" id="GO:0003700">
    <property type="term" value="F:DNA-binding transcription factor activity"/>
    <property type="evidence" value="ECO:0007669"/>
    <property type="project" value="InterPro"/>
</dbReference>
<dbReference type="InterPro" id="IPR043452">
    <property type="entry name" value="BZIP46-like"/>
</dbReference>
<evidence type="ECO:0000313" key="12">
    <source>
        <dbReference type="EMBL" id="SPD07827.1"/>
    </source>
</evidence>
<dbReference type="Pfam" id="PF00170">
    <property type="entry name" value="bZIP_1"/>
    <property type="match status" value="1"/>
</dbReference>
<dbReference type="PANTHER" id="PTHR22952:SF175">
    <property type="entry name" value="PROTEIN ABSCISIC ACID-INSENSITIVE 5"/>
    <property type="match status" value="1"/>
</dbReference>
<reference evidence="12" key="1">
    <citation type="submission" date="2018-02" db="EMBL/GenBank/DDBJ databases">
        <authorList>
            <person name="Cohen D.B."/>
            <person name="Kent A.D."/>
        </authorList>
    </citation>
    <scope>NUCLEOTIDE SEQUENCE</scope>
</reference>
<keyword evidence="9" id="KW-0175">Coiled coil</keyword>
<evidence type="ECO:0000256" key="8">
    <source>
        <dbReference type="ARBA" id="ARBA00061369"/>
    </source>
</evidence>
<keyword evidence="4" id="KW-0805">Transcription regulation</keyword>
<proteinExistence type="inferred from homology"/>
<feature type="compositionally biased region" description="Low complexity" evidence="10">
    <location>
        <begin position="159"/>
        <end position="179"/>
    </location>
</feature>
<dbReference type="InterPro" id="IPR004827">
    <property type="entry name" value="bZIP"/>
</dbReference>
<dbReference type="EMBL" id="OIVN01002968">
    <property type="protein sequence ID" value="SPD07827.1"/>
    <property type="molecule type" value="Genomic_DNA"/>
</dbReference>
<evidence type="ECO:0000256" key="9">
    <source>
        <dbReference type="SAM" id="Coils"/>
    </source>
</evidence>
<dbReference type="PROSITE" id="PS50217">
    <property type="entry name" value="BZIP"/>
    <property type="match status" value="1"/>
</dbReference>
<dbReference type="GO" id="GO:0005634">
    <property type="term" value="C:nucleus"/>
    <property type="evidence" value="ECO:0007669"/>
    <property type="project" value="UniProtKB-SubCell"/>
</dbReference>
<dbReference type="Gene3D" id="1.20.5.170">
    <property type="match status" value="1"/>
</dbReference>
<protein>
    <recommendedName>
        <fullName evidence="11">BZIP domain-containing protein</fullName>
    </recommendedName>
</protein>
<feature type="compositionally biased region" description="Basic and acidic residues" evidence="10">
    <location>
        <begin position="146"/>
        <end position="158"/>
    </location>
</feature>
<keyword evidence="7" id="KW-0539">Nucleus</keyword>
<feature type="coiled-coil region" evidence="9">
    <location>
        <begin position="389"/>
        <end position="426"/>
    </location>
</feature>
<dbReference type="PANTHER" id="PTHR22952">
    <property type="entry name" value="CAMP-RESPONSE ELEMENT BINDING PROTEIN-RELATED"/>
    <property type="match status" value="1"/>
</dbReference>
<keyword evidence="6" id="KW-0804">Transcription</keyword>
<evidence type="ECO:0000256" key="4">
    <source>
        <dbReference type="ARBA" id="ARBA00023015"/>
    </source>
</evidence>
<sequence length="465" mass="50351">MINMVVTDSDLISHAEVESPLQHDQQPKNHPFSSLGRQSSIYSLTLDEFQHTLCESGKNFGSMNMDEFLNSIWTAEENQAINPTTTNTTNSNNNGNNMSSHTFLSLSEQAHTEKGMIVKQPSLPRQGSLTLPAPLCRKTVEEVWSEIHKEQQGQHHENNNNNDSNHNNNNNGDNVQNPDSTPRQPTFGEMTLEDFLIKAGVVREPCGGLAAVQVQVQLPQQQQQQYGVYQNKNQTVGHSFINRPLAGVNGGGATYQAMPQGGGGGGGGNIGESSGYAGNGKRTSGGTGGGYPPQPPPPVCYGGRVVNGGTGGGVGGYVAAPPPLGAVASMSPVSSDGMCTTQVDNSSQFGLDMGGIRGRKRIIDGPVEKVVERRQRRMIKNRESAARSRARKQAYTVELEAELNQLREENSHLKQALLELERKKKQQVIIQLTCFYTNPTYAVTPDRAIPCGVVVVMQNSFKLLL</sequence>
<evidence type="ECO:0000259" key="11">
    <source>
        <dbReference type="PROSITE" id="PS50217"/>
    </source>
</evidence>
<organism evidence="12">
    <name type="scientific">Fagus sylvatica</name>
    <name type="common">Beechnut</name>
    <dbReference type="NCBI Taxonomy" id="28930"/>
    <lineage>
        <taxon>Eukaryota</taxon>
        <taxon>Viridiplantae</taxon>
        <taxon>Streptophyta</taxon>
        <taxon>Embryophyta</taxon>
        <taxon>Tracheophyta</taxon>
        <taxon>Spermatophyta</taxon>
        <taxon>Magnoliopsida</taxon>
        <taxon>eudicotyledons</taxon>
        <taxon>Gunneridae</taxon>
        <taxon>Pentapetalae</taxon>
        <taxon>rosids</taxon>
        <taxon>fabids</taxon>
        <taxon>Fagales</taxon>
        <taxon>Fagaceae</taxon>
        <taxon>Fagus</taxon>
    </lineage>
</organism>
<dbReference type="AlphaFoldDB" id="A0A2N9GZZ2"/>
<feature type="region of interest" description="Disordered" evidence="10">
    <location>
        <begin position="146"/>
        <end position="187"/>
    </location>
</feature>
<dbReference type="GO" id="GO:0009738">
    <property type="term" value="P:abscisic acid-activated signaling pathway"/>
    <property type="evidence" value="ECO:0007669"/>
    <property type="project" value="UniProtKB-KW"/>
</dbReference>
<keyword evidence="2" id="KW-0597">Phosphoprotein</keyword>
<dbReference type="GO" id="GO:0009651">
    <property type="term" value="P:response to salt stress"/>
    <property type="evidence" value="ECO:0007669"/>
    <property type="project" value="UniProtKB-ARBA"/>
</dbReference>
<feature type="region of interest" description="Disordered" evidence="10">
    <location>
        <begin position="259"/>
        <end position="296"/>
    </location>
</feature>
<dbReference type="GO" id="GO:0009845">
    <property type="term" value="P:seed germination"/>
    <property type="evidence" value="ECO:0007669"/>
    <property type="project" value="UniProtKB-ARBA"/>
</dbReference>
<evidence type="ECO:0000256" key="10">
    <source>
        <dbReference type="SAM" id="MobiDB-lite"/>
    </source>
</evidence>
<dbReference type="SMART" id="SM00338">
    <property type="entry name" value="BRLZ"/>
    <property type="match status" value="1"/>
</dbReference>
<gene>
    <name evidence="12" type="ORF">FSB_LOCUS35709</name>
</gene>
<comment type="subcellular location">
    <subcellularLocation>
        <location evidence="1">Nucleus</location>
    </subcellularLocation>
</comment>
<evidence type="ECO:0000256" key="3">
    <source>
        <dbReference type="ARBA" id="ARBA00022682"/>
    </source>
</evidence>
<keyword evidence="3" id="KW-0938">Abscisic acid signaling pathway</keyword>
<feature type="domain" description="BZIP" evidence="11">
    <location>
        <begin position="371"/>
        <end position="423"/>
    </location>
</feature>
<evidence type="ECO:0000256" key="7">
    <source>
        <dbReference type="ARBA" id="ARBA00023242"/>
    </source>
</evidence>
<dbReference type="PROSITE" id="PS00036">
    <property type="entry name" value="BZIP_BASIC"/>
    <property type="match status" value="1"/>
</dbReference>
<dbReference type="FunFam" id="1.20.5.170:FF:000060">
    <property type="entry name" value="protein ABSCISIC ACID-INSENSITIVE 5 isoform X1"/>
    <property type="match status" value="1"/>
</dbReference>
<dbReference type="GO" id="GO:0009414">
    <property type="term" value="P:response to water deprivation"/>
    <property type="evidence" value="ECO:0007669"/>
    <property type="project" value="UniProtKB-ARBA"/>
</dbReference>
<feature type="compositionally biased region" description="Gly residues" evidence="10">
    <location>
        <begin position="260"/>
        <end position="270"/>
    </location>
</feature>